<keyword evidence="1" id="KW-0812">Transmembrane</keyword>
<organism evidence="2 3">
    <name type="scientific">candidate division WS6 bacterium 36_33</name>
    <dbReference type="NCBI Taxonomy" id="1641388"/>
    <lineage>
        <taxon>Bacteria</taxon>
        <taxon>Candidatus Dojkabacteria</taxon>
    </lineage>
</organism>
<gene>
    <name evidence="2" type="ORF">XD87_0135</name>
</gene>
<dbReference type="AlphaFoldDB" id="A0A101GZA3"/>
<name>A0A101GZA3_9BACT</name>
<dbReference type="EMBL" id="LGGI01000011">
    <property type="protein sequence ID" value="KUK67431.1"/>
    <property type="molecule type" value="Genomic_DNA"/>
</dbReference>
<accession>A0A101GZA3</accession>
<proteinExistence type="predicted"/>
<evidence type="ECO:0000313" key="3">
    <source>
        <dbReference type="Proteomes" id="UP000053469"/>
    </source>
</evidence>
<evidence type="ECO:0000256" key="1">
    <source>
        <dbReference type="SAM" id="Phobius"/>
    </source>
</evidence>
<reference evidence="3" key="1">
    <citation type="journal article" date="2015" name="MBio">
        <title>Genome-Resolved Metagenomic Analysis Reveals Roles for Candidate Phyla and Other Microbial Community Members in Biogeochemical Transformations in Oil Reservoirs.</title>
        <authorList>
            <person name="Hu P."/>
            <person name="Tom L."/>
            <person name="Singh A."/>
            <person name="Thomas B.C."/>
            <person name="Baker B.J."/>
            <person name="Piceno Y.M."/>
            <person name="Andersen G.L."/>
            <person name="Banfield J.F."/>
        </authorList>
    </citation>
    <scope>NUCLEOTIDE SEQUENCE [LARGE SCALE GENOMIC DNA]</scope>
</reference>
<comment type="caution">
    <text evidence="2">The sequence shown here is derived from an EMBL/GenBank/DDBJ whole genome shotgun (WGS) entry which is preliminary data.</text>
</comment>
<feature type="transmembrane region" description="Helical" evidence="1">
    <location>
        <begin position="6"/>
        <end position="23"/>
    </location>
</feature>
<keyword evidence="1" id="KW-1133">Transmembrane helix</keyword>
<dbReference type="Proteomes" id="UP000053469">
    <property type="component" value="Unassembled WGS sequence"/>
</dbReference>
<sequence>MRLTKINFFLGLSLIFLYFCLLFPRVSKGILKPESTEEIIGQNFEVEVPNPETEVTFCFRKDEPQIVLILGTEYFEIVQDNTVGHSLIDENGNSYFRLGDATGCWEVRRQLPMKMRFINEYSDIQFSNYNEKVDRKLSTWRAHFIIFIIWIVSKVILDFLPDWLREESTNSETEEYSESEVCCTHCGSKFSEDSENCLHCGAPQDQKEE</sequence>
<keyword evidence="1" id="KW-0472">Membrane</keyword>
<evidence type="ECO:0000313" key="2">
    <source>
        <dbReference type="EMBL" id="KUK67431.1"/>
    </source>
</evidence>
<protein>
    <submittedName>
        <fullName evidence="2">Uncharacterized protein</fullName>
    </submittedName>
</protein>